<keyword evidence="5" id="KW-0630">Potassium</keyword>
<sequence>MMKNSVTPDLVTPVQSDGEQILKRPHRKDKANCADKDAETAQEEKGCEKARWCDFKSLHLPRLNKLSLRIFGSEGAVKKECDRQKQTGQWVIHPLSPIRHYYVLFMVLLTFVSLVTVPLEMAFAAEAFSSISNDWLAFNLFSDILFIIDVGLNFRTGILTEDSEIVILDLKAIRNEYLKTWFIPDILSAFSIDLVIALVDVFFHGSNTAEILSGKMIKVLMFARVLSLIRVLRMSRLVRFFRYLQRVSHTSLFFYLIVFLFILMVLLCHWNGCIQYFIPMLQGFPSDCWTVKENVVNGTFAEKYLFSMFRAVSHMVKISYGSNDPPTDELEMWVVMTSMLSGIVMHIMIFSSVLTMMIDTDGSETTFKKKMKHIEDYMTYKRLPRELRTCIREYYRARYKGRWVHENSLSLVSKSLKEETLTVLCAHLLKNVPMFQKCDTNLISAIVLKLQHEVFLEGDIVIRQNAPGDRMFFIEHGQVIVETQSFQKELHDGDYFGEVVILTRGKQLATVRALSTCRLFSLSADDFHQVLQEFHHTVMDIEGLAQQHYEDLKSKCKYS</sequence>
<dbReference type="InterPro" id="IPR013621">
    <property type="entry name" value="Ion_trans_N"/>
</dbReference>
<keyword evidence="6 10" id="KW-1133">Transmembrane helix</keyword>
<comment type="caution">
    <text evidence="12">The sequence shown here is derived from an EMBL/GenBank/DDBJ whole genome shotgun (WGS) entry which is preliminary data.</text>
</comment>
<evidence type="ECO:0000256" key="9">
    <source>
        <dbReference type="SAM" id="MobiDB-lite"/>
    </source>
</evidence>
<dbReference type="Gene3D" id="1.10.287.70">
    <property type="match status" value="1"/>
</dbReference>
<dbReference type="CDD" id="cd00038">
    <property type="entry name" value="CAP_ED"/>
    <property type="match status" value="1"/>
</dbReference>
<keyword evidence="13" id="KW-1185">Reference proteome</keyword>
<dbReference type="GO" id="GO:0035725">
    <property type="term" value="P:sodium ion transmembrane transport"/>
    <property type="evidence" value="ECO:0007669"/>
    <property type="project" value="TreeGrafter"/>
</dbReference>
<dbReference type="Pfam" id="PF00520">
    <property type="entry name" value="Ion_trans"/>
    <property type="match status" value="1"/>
</dbReference>
<keyword evidence="5" id="KW-0407">Ion channel</keyword>
<feature type="domain" description="Cyclic nucleotide-binding" evidence="11">
    <location>
        <begin position="434"/>
        <end position="531"/>
    </location>
</feature>
<dbReference type="PANTHER" id="PTHR45689">
    <property type="entry name" value="I[[H]] CHANNEL, ISOFORM E"/>
    <property type="match status" value="1"/>
</dbReference>
<dbReference type="Pfam" id="PF00027">
    <property type="entry name" value="cNMP_binding"/>
    <property type="match status" value="1"/>
</dbReference>
<feature type="transmembrane region" description="Helical" evidence="10">
    <location>
        <begin position="101"/>
        <end position="123"/>
    </location>
</feature>
<gene>
    <name evidence="12" type="ORF">P4O66_007903</name>
</gene>
<keyword evidence="2" id="KW-0813">Transport</keyword>
<evidence type="ECO:0000313" key="12">
    <source>
        <dbReference type="EMBL" id="KAK1797612.1"/>
    </source>
</evidence>
<feature type="region of interest" description="Disordered" evidence="9">
    <location>
        <begin position="1"/>
        <end position="37"/>
    </location>
</feature>
<feature type="compositionally biased region" description="Polar residues" evidence="9">
    <location>
        <begin position="1"/>
        <end position="18"/>
    </location>
</feature>
<organism evidence="12 13">
    <name type="scientific">Electrophorus voltai</name>
    <dbReference type="NCBI Taxonomy" id="2609070"/>
    <lineage>
        <taxon>Eukaryota</taxon>
        <taxon>Metazoa</taxon>
        <taxon>Chordata</taxon>
        <taxon>Craniata</taxon>
        <taxon>Vertebrata</taxon>
        <taxon>Euteleostomi</taxon>
        <taxon>Actinopterygii</taxon>
        <taxon>Neopterygii</taxon>
        <taxon>Teleostei</taxon>
        <taxon>Ostariophysi</taxon>
        <taxon>Gymnotiformes</taxon>
        <taxon>Gymnotoidei</taxon>
        <taxon>Gymnotidae</taxon>
        <taxon>Electrophorus</taxon>
    </lineage>
</organism>
<evidence type="ECO:0000256" key="8">
    <source>
        <dbReference type="ARBA" id="ARBA00023136"/>
    </source>
</evidence>
<dbReference type="InterPro" id="IPR051413">
    <property type="entry name" value="K/Na_HCN_channel"/>
</dbReference>
<dbReference type="GO" id="GO:0030425">
    <property type="term" value="C:dendrite"/>
    <property type="evidence" value="ECO:0007669"/>
    <property type="project" value="TreeGrafter"/>
</dbReference>
<evidence type="ECO:0000256" key="3">
    <source>
        <dbReference type="ARBA" id="ARBA00022475"/>
    </source>
</evidence>
<evidence type="ECO:0000256" key="10">
    <source>
        <dbReference type="SAM" id="Phobius"/>
    </source>
</evidence>
<dbReference type="Gene3D" id="2.60.120.10">
    <property type="entry name" value="Jelly Rolls"/>
    <property type="match status" value="1"/>
</dbReference>
<dbReference type="Pfam" id="PF08412">
    <property type="entry name" value="Ion_trans_N"/>
    <property type="match status" value="1"/>
</dbReference>
<evidence type="ECO:0000259" key="11">
    <source>
        <dbReference type="PROSITE" id="PS50042"/>
    </source>
</evidence>
<dbReference type="PANTHER" id="PTHR45689:SF8">
    <property type="entry name" value="POTASSIUM_SODIUM HYPERPOLARIZATION-ACTIVATED CYCLIC NUCLEOTIDE-GATED CHANNEL 2-LIKE"/>
    <property type="match status" value="1"/>
</dbReference>
<accession>A0AAD9E073</accession>
<feature type="transmembrane region" description="Helical" evidence="10">
    <location>
        <begin position="332"/>
        <end position="358"/>
    </location>
</feature>
<dbReference type="GO" id="GO:0030424">
    <property type="term" value="C:axon"/>
    <property type="evidence" value="ECO:0007669"/>
    <property type="project" value="TreeGrafter"/>
</dbReference>
<feature type="transmembrane region" description="Helical" evidence="10">
    <location>
        <begin position="215"/>
        <end position="232"/>
    </location>
</feature>
<dbReference type="InterPro" id="IPR018490">
    <property type="entry name" value="cNMP-bd_dom_sf"/>
</dbReference>
<keyword evidence="5" id="KW-0633">Potassium transport</keyword>
<evidence type="ECO:0000256" key="7">
    <source>
        <dbReference type="ARBA" id="ARBA00023065"/>
    </source>
</evidence>
<keyword evidence="7" id="KW-0406">Ion transport</keyword>
<feature type="transmembrane region" description="Helical" evidence="10">
    <location>
        <begin position="181"/>
        <end position="203"/>
    </location>
</feature>
<dbReference type="SUPFAM" id="SSF81324">
    <property type="entry name" value="Voltage-gated potassium channels"/>
    <property type="match status" value="1"/>
</dbReference>
<evidence type="ECO:0000256" key="2">
    <source>
        <dbReference type="ARBA" id="ARBA00022448"/>
    </source>
</evidence>
<dbReference type="GO" id="GO:0098855">
    <property type="term" value="C:HCN channel complex"/>
    <property type="evidence" value="ECO:0007669"/>
    <property type="project" value="TreeGrafter"/>
</dbReference>
<evidence type="ECO:0000256" key="6">
    <source>
        <dbReference type="ARBA" id="ARBA00022989"/>
    </source>
</evidence>
<dbReference type="EMBL" id="JAROKS010000013">
    <property type="protein sequence ID" value="KAK1797612.1"/>
    <property type="molecule type" value="Genomic_DNA"/>
</dbReference>
<dbReference type="Proteomes" id="UP001239994">
    <property type="component" value="Unassembled WGS sequence"/>
</dbReference>
<feature type="transmembrane region" description="Helical" evidence="10">
    <location>
        <begin position="252"/>
        <end position="278"/>
    </location>
</feature>
<reference evidence="12" key="1">
    <citation type="submission" date="2023-03" db="EMBL/GenBank/DDBJ databases">
        <title>Electrophorus voltai genome.</title>
        <authorList>
            <person name="Bian C."/>
        </authorList>
    </citation>
    <scope>NUCLEOTIDE SEQUENCE</scope>
    <source>
        <strain evidence="12">CB-2022</strain>
        <tissue evidence="12">Muscle</tissue>
    </source>
</reference>
<keyword evidence="4 10" id="KW-0812">Transmembrane</keyword>
<protein>
    <recommendedName>
        <fullName evidence="11">Cyclic nucleotide-binding domain-containing protein</fullName>
    </recommendedName>
</protein>
<dbReference type="AlphaFoldDB" id="A0AAD9E073"/>
<evidence type="ECO:0000256" key="4">
    <source>
        <dbReference type="ARBA" id="ARBA00022692"/>
    </source>
</evidence>
<dbReference type="SMART" id="SM00100">
    <property type="entry name" value="cNMP"/>
    <property type="match status" value="1"/>
</dbReference>
<evidence type="ECO:0000256" key="1">
    <source>
        <dbReference type="ARBA" id="ARBA00004651"/>
    </source>
</evidence>
<dbReference type="GO" id="GO:0005249">
    <property type="term" value="F:voltage-gated potassium channel activity"/>
    <property type="evidence" value="ECO:0007669"/>
    <property type="project" value="TreeGrafter"/>
</dbReference>
<evidence type="ECO:0000256" key="5">
    <source>
        <dbReference type="ARBA" id="ARBA00022826"/>
    </source>
</evidence>
<dbReference type="SUPFAM" id="SSF51206">
    <property type="entry name" value="cAMP-binding domain-like"/>
    <property type="match status" value="1"/>
</dbReference>
<dbReference type="InterPro" id="IPR005821">
    <property type="entry name" value="Ion_trans_dom"/>
</dbReference>
<dbReference type="InterPro" id="IPR014710">
    <property type="entry name" value="RmlC-like_jellyroll"/>
</dbReference>
<keyword evidence="8 10" id="KW-0472">Membrane</keyword>
<dbReference type="PROSITE" id="PS50042">
    <property type="entry name" value="CNMP_BINDING_3"/>
    <property type="match status" value="1"/>
</dbReference>
<proteinExistence type="predicted"/>
<keyword evidence="3" id="KW-1003">Cell membrane</keyword>
<comment type="subcellular location">
    <subcellularLocation>
        <location evidence="1">Cell membrane</location>
        <topology evidence="1">Multi-pass membrane protein</topology>
    </subcellularLocation>
</comment>
<name>A0AAD9E073_9TELE</name>
<evidence type="ECO:0000313" key="13">
    <source>
        <dbReference type="Proteomes" id="UP001239994"/>
    </source>
</evidence>
<keyword evidence="5" id="KW-0631">Potassium channel</keyword>
<dbReference type="InterPro" id="IPR000595">
    <property type="entry name" value="cNMP-bd_dom"/>
</dbReference>
<dbReference type="Gene3D" id="1.10.287.630">
    <property type="entry name" value="Helix hairpin bin"/>
    <property type="match status" value="1"/>
</dbReference>
<feature type="transmembrane region" description="Helical" evidence="10">
    <location>
        <begin position="135"/>
        <end position="154"/>
    </location>
</feature>
<dbReference type="GO" id="GO:0003254">
    <property type="term" value="P:regulation of membrane depolarization"/>
    <property type="evidence" value="ECO:0007669"/>
    <property type="project" value="TreeGrafter"/>
</dbReference>